<dbReference type="Gene3D" id="3.30.420.10">
    <property type="entry name" value="Ribonuclease H-like superfamily/Ribonuclease H"/>
    <property type="match status" value="1"/>
</dbReference>
<dbReference type="PANTHER" id="PTHR30231:SF41">
    <property type="entry name" value="DNA POLYMERASE III SUBUNIT EPSILON"/>
    <property type="match status" value="1"/>
</dbReference>
<dbReference type="NCBIfam" id="TIGR00573">
    <property type="entry name" value="dnaq"/>
    <property type="match status" value="1"/>
</dbReference>
<name>A0A6N9NJG9_9FLAO</name>
<dbReference type="GO" id="GO:0003887">
    <property type="term" value="F:DNA-directed DNA polymerase activity"/>
    <property type="evidence" value="ECO:0007669"/>
    <property type="project" value="InterPro"/>
</dbReference>
<reference evidence="4 5" key="1">
    <citation type="submission" date="2019-12" db="EMBL/GenBank/DDBJ databases">
        <authorList>
            <person name="Zhao J."/>
        </authorList>
    </citation>
    <scope>NUCLEOTIDE SEQUENCE [LARGE SCALE GENOMIC DNA]</scope>
    <source>
        <strain evidence="4 5">S-15</strain>
    </source>
</reference>
<dbReference type="PANTHER" id="PTHR30231">
    <property type="entry name" value="DNA POLYMERASE III SUBUNIT EPSILON"/>
    <property type="match status" value="1"/>
</dbReference>
<dbReference type="InterPro" id="IPR013520">
    <property type="entry name" value="Ribonucl_H"/>
</dbReference>
<gene>
    <name evidence="4" type="ORF">GQN54_04390</name>
</gene>
<dbReference type="RefSeq" id="WP_160632303.1">
    <property type="nucleotide sequence ID" value="NZ_WWNE01000005.1"/>
</dbReference>
<dbReference type="InterPro" id="IPR012337">
    <property type="entry name" value="RNaseH-like_sf"/>
</dbReference>
<organism evidence="4 5">
    <name type="scientific">Acidiluteibacter ferrifornacis</name>
    <dbReference type="NCBI Taxonomy" id="2692424"/>
    <lineage>
        <taxon>Bacteria</taxon>
        <taxon>Pseudomonadati</taxon>
        <taxon>Bacteroidota</taxon>
        <taxon>Flavobacteriia</taxon>
        <taxon>Flavobacteriales</taxon>
        <taxon>Cryomorphaceae</taxon>
        <taxon>Acidiluteibacter</taxon>
    </lineage>
</organism>
<evidence type="ECO:0000259" key="3">
    <source>
        <dbReference type="SMART" id="SM00479"/>
    </source>
</evidence>
<dbReference type="CDD" id="cd06127">
    <property type="entry name" value="DEDDh"/>
    <property type="match status" value="1"/>
</dbReference>
<comment type="caution">
    <text evidence="4">The sequence shown here is derived from an EMBL/GenBank/DDBJ whole genome shotgun (WGS) entry which is preliminary data.</text>
</comment>
<evidence type="ECO:0000256" key="2">
    <source>
        <dbReference type="ARBA" id="ARBA00026073"/>
    </source>
</evidence>
<keyword evidence="4" id="KW-0378">Hydrolase</keyword>
<keyword evidence="4" id="KW-0540">Nuclease</keyword>
<dbReference type="GO" id="GO:0008408">
    <property type="term" value="F:3'-5' exonuclease activity"/>
    <property type="evidence" value="ECO:0007669"/>
    <property type="project" value="TreeGrafter"/>
</dbReference>
<dbReference type="GO" id="GO:0045004">
    <property type="term" value="P:DNA replication proofreading"/>
    <property type="evidence" value="ECO:0007669"/>
    <property type="project" value="TreeGrafter"/>
</dbReference>
<dbReference type="GO" id="GO:0003677">
    <property type="term" value="F:DNA binding"/>
    <property type="evidence" value="ECO:0007669"/>
    <property type="project" value="InterPro"/>
</dbReference>
<evidence type="ECO:0000313" key="5">
    <source>
        <dbReference type="Proteomes" id="UP000470771"/>
    </source>
</evidence>
<dbReference type="InterPro" id="IPR036397">
    <property type="entry name" value="RNaseH_sf"/>
</dbReference>
<dbReference type="EMBL" id="WWNE01000005">
    <property type="protein sequence ID" value="NBG65340.1"/>
    <property type="molecule type" value="Genomic_DNA"/>
</dbReference>
<dbReference type="GO" id="GO:0005829">
    <property type="term" value="C:cytosol"/>
    <property type="evidence" value="ECO:0007669"/>
    <property type="project" value="TreeGrafter"/>
</dbReference>
<dbReference type="SUPFAM" id="SSF53098">
    <property type="entry name" value="Ribonuclease H-like"/>
    <property type="match status" value="1"/>
</dbReference>
<dbReference type="FunFam" id="3.30.420.10:FF:000045">
    <property type="entry name" value="3'-5' exonuclease DinG"/>
    <property type="match status" value="1"/>
</dbReference>
<sequence>MFAIIDIETTGGNARQGKITEIAIFIHDGLKVIREFSTLINPQIPIPPFIQKLTGITDDMVEDAPKFYEVAKEIVQITQGATIIAHNSKFDYSYIKEEFKSLGYKYERKHLCTVVLSRKYIPYRPSYSLGKLCKDLGIELKGRHRAKGDAAATVQLFEMILKENPTEIAQLI</sequence>
<keyword evidence="5" id="KW-1185">Reference proteome</keyword>
<comment type="function">
    <text evidence="1">DNA polymerase III is a complex, multichain enzyme responsible for most of the replicative synthesis in bacteria. The epsilon subunit contain the editing function and is a proofreading 3'-5' exonuclease.</text>
</comment>
<protein>
    <submittedName>
        <fullName evidence="4">3'-5' exonuclease</fullName>
    </submittedName>
</protein>
<evidence type="ECO:0000313" key="4">
    <source>
        <dbReference type="EMBL" id="NBG65340.1"/>
    </source>
</evidence>
<dbReference type="SMART" id="SM00479">
    <property type="entry name" value="EXOIII"/>
    <property type="match status" value="1"/>
</dbReference>
<dbReference type="AlphaFoldDB" id="A0A6N9NJG9"/>
<dbReference type="Proteomes" id="UP000470771">
    <property type="component" value="Unassembled WGS sequence"/>
</dbReference>
<accession>A0A6N9NJG9</accession>
<evidence type="ECO:0000256" key="1">
    <source>
        <dbReference type="ARBA" id="ARBA00025483"/>
    </source>
</evidence>
<dbReference type="Pfam" id="PF00929">
    <property type="entry name" value="RNase_T"/>
    <property type="match status" value="1"/>
</dbReference>
<feature type="domain" description="Exonuclease" evidence="3">
    <location>
        <begin position="1"/>
        <end position="166"/>
    </location>
</feature>
<comment type="subunit">
    <text evidence="2">DNA polymerase III contains a core (composed of alpha, epsilon and theta chains) that associates with a tau subunit. This core dimerizes to form the POLIII' complex. PolIII' associates with the gamma complex (composed of gamma, delta, delta', psi and chi chains) and with the beta chain to form the complete DNA polymerase III complex.</text>
</comment>
<dbReference type="InterPro" id="IPR006054">
    <property type="entry name" value="DnaQ"/>
</dbReference>
<keyword evidence="4" id="KW-0269">Exonuclease</keyword>
<proteinExistence type="predicted"/>